<dbReference type="Pfam" id="PF04403">
    <property type="entry name" value="PqiA"/>
    <property type="match status" value="1"/>
</dbReference>
<keyword evidence="5 7" id="KW-1133">Transmembrane helix</keyword>
<proteinExistence type="predicted"/>
<dbReference type="PANTHER" id="PTHR30462:SF3">
    <property type="entry name" value="INTERMEMBRANE TRANSPORT PROTEIN PQIA"/>
    <property type="match status" value="1"/>
</dbReference>
<evidence type="ECO:0000256" key="3">
    <source>
        <dbReference type="ARBA" id="ARBA00022519"/>
    </source>
</evidence>
<evidence type="ECO:0000313" key="9">
    <source>
        <dbReference type="Proteomes" id="UP001595478"/>
    </source>
</evidence>
<feature type="transmembrane region" description="Helical" evidence="7">
    <location>
        <begin position="175"/>
        <end position="196"/>
    </location>
</feature>
<keyword evidence="2" id="KW-1003">Cell membrane</keyword>
<protein>
    <submittedName>
        <fullName evidence="8">Paraquat-inducible protein A</fullName>
    </submittedName>
</protein>
<keyword evidence="9" id="KW-1185">Reference proteome</keyword>
<evidence type="ECO:0000256" key="4">
    <source>
        <dbReference type="ARBA" id="ARBA00022692"/>
    </source>
</evidence>
<dbReference type="InterPro" id="IPR051800">
    <property type="entry name" value="PqiA-PqiB_transport"/>
</dbReference>
<dbReference type="EMBL" id="JBHRSW010000047">
    <property type="protein sequence ID" value="MFC3123109.1"/>
    <property type="molecule type" value="Genomic_DNA"/>
</dbReference>
<comment type="caution">
    <text evidence="8">The sequence shown here is derived from an EMBL/GenBank/DDBJ whole genome shotgun (WGS) entry which is preliminary data.</text>
</comment>
<evidence type="ECO:0000256" key="6">
    <source>
        <dbReference type="ARBA" id="ARBA00023136"/>
    </source>
</evidence>
<feature type="transmembrane region" description="Helical" evidence="7">
    <location>
        <begin position="100"/>
        <end position="127"/>
    </location>
</feature>
<gene>
    <name evidence="8" type="ORF">ACFOHL_15920</name>
</gene>
<keyword evidence="4 7" id="KW-0812">Transmembrane</keyword>
<evidence type="ECO:0000256" key="7">
    <source>
        <dbReference type="SAM" id="Phobius"/>
    </source>
</evidence>
<dbReference type="RefSeq" id="WP_376921227.1">
    <property type="nucleotide sequence ID" value="NZ_JBHRSW010000047.1"/>
</dbReference>
<comment type="subcellular location">
    <subcellularLocation>
        <location evidence="1">Cell inner membrane</location>
    </subcellularLocation>
</comment>
<accession>A0ABV7FRX8</accession>
<evidence type="ECO:0000313" key="8">
    <source>
        <dbReference type="EMBL" id="MFC3123109.1"/>
    </source>
</evidence>
<keyword evidence="6 7" id="KW-0472">Membrane</keyword>
<dbReference type="Proteomes" id="UP001595478">
    <property type="component" value="Unassembled WGS sequence"/>
</dbReference>
<dbReference type="InterPro" id="IPR007498">
    <property type="entry name" value="PqiA-like"/>
</dbReference>
<organism evidence="8 9">
    <name type="scientific">Agaribacter flavus</name>
    <dbReference type="NCBI Taxonomy" id="1902781"/>
    <lineage>
        <taxon>Bacteria</taxon>
        <taxon>Pseudomonadati</taxon>
        <taxon>Pseudomonadota</taxon>
        <taxon>Gammaproteobacteria</taxon>
        <taxon>Alteromonadales</taxon>
        <taxon>Alteromonadaceae</taxon>
        <taxon>Agaribacter</taxon>
    </lineage>
</organism>
<sequence>MKQETHTCYAKGSAAESGLINCRICHHLTACTEDHCQYCNAQITPRVKNSVQITLSLLVTSFLLYIPANLYPIMTTTLLGDAEPSTIIGGVVLFLSHGSYFIAAVIFVASIIVPLAKMFALAWLCYAATCRHEIDRYELTRLYRITEFIGKWSMVDVFVVAILVALIQLSGLMSIQVGIAASAFAGVVLLTMLSALKFDTRILWDKAIHK</sequence>
<feature type="transmembrane region" description="Helical" evidence="7">
    <location>
        <begin position="53"/>
        <end position="74"/>
    </location>
</feature>
<dbReference type="PANTHER" id="PTHR30462">
    <property type="entry name" value="INTERMEMBRANE TRANSPORT PROTEIN PQIB-RELATED"/>
    <property type="match status" value="1"/>
</dbReference>
<feature type="transmembrane region" description="Helical" evidence="7">
    <location>
        <begin position="148"/>
        <end position="169"/>
    </location>
</feature>
<keyword evidence="3" id="KW-0997">Cell inner membrane</keyword>
<evidence type="ECO:0000256" key="1">
    <source>
        <dbReference type="ARBA" id="ARBA00004533"/>
    </source>
</evidence>
<name>A0ABV7FRX8_9ALTE</name>
<reference evidence="9" key="1">
    <citation type="journal article" date="2019" name="Int. J. Syst. Evol. Microbiol.">
        <title>The Global Catalogue of Microorganisms (GCM) 10K type strain sequencing project: providing services to taxonomists for standard genome sequencing and annotation.</title>
        <authorList>
            <consortium name="The Broad Institute Genomics Platform"/>
            <consortium name="The Broad Institute Genome Sequencing Center for Infectious Disease"/>
            <person name="Wu L."/>
            <person name="Ma J."/>
        </authorList>
    </citation>
    <scope>NUCLEOTIDE SEQUENCE [LARGE SCALE GENOMIC DNA]</scope>
    <source>
        <strain evidence="9">KCTC 52473</strain>
    </source>
</reference>
<evidence type="ECO:0000256" key="5">
    <source>
        <dbReference type="ARBA" id="ARBA00022989"/>
    </source>
</evidence>
<evidence type="ECO:0000256" key="2">
    <source>
        <dbReference type="ARBA" id="ARBA00022475"/>
    </source>
</evidence>